<proteinExistence type="predicted"/>
<evidence type="ECO:0000256" key="4">
    <source>
        <dbReference type="ARBA" id="ARBA00023284"/>
    </source>
</evidence>
<evidence type="ECO:0000313" key="7">
    <source>
        <dbReference type="Proteomes" id="UP001501725"/>
    </source>
</evidence>
<dbReference type="InterPro" id="IPR036249">
    <property type="entry name" value="Thioredoxin-like_sf"/>
</dbReference>
<dbReference type="SUPFAM" id="SSF52833">
    <property type="entry name" value="Thioredoxin-like"/>
    <property type="match status" value="1"/>
</dbReference>
<feature type="domain" description="Thioredoxin" evidence="5">
    <location>
        <begin position="215"/>
        <end position="355"/>
    </location>
</feature>
<dbReference type="RefSeq" id="WP_345256699.1">
    <property type="nucleotide sequence ID" value="NZ_BAABGY010000009.1"/>
</dbReference>
<reference evidence="7" key="1">
    <citation type="journal article" date="2019" name="Int. J. Syst. Evol. Microbiol.">
        <title>The Global Catalogue of Microorganisms (GCM) 10K type strain sequencing project: providing services to taxonomists for standard genome sequencing and annotation.</title>
        <authorList>
            <consortium name="The Broad Institute Genomics Platform"/>
            <consortium name="The Broad Institute Genome Sequencing Center for Infectious Disease"/>
            <person name="Wu L."/>
            <person name="Ma J."/>
        </authorList>
    </citation>
    <scope>NUCLEOTIDE SEQUENCE [LARGE SCALE GENOMIC DNA]</scope>
    <source>
        <strain evidence="7">JCM 17919</strain>
    </source>
</reference>
<evidence type="ECO:0000256" key="2">
    <source>
        <dbReference type="ARBA" id="ARBA00022748"/>
    </source>
</evidence>
<dbReference type="InterPro" id="IPR000866">
    <property type="entry name" value="AhpC/TSA"/>
</dbReference>
<dbReference type="Proteomes" id="UP001501725">
    <property type="component" value="Unassembled WGS sequence"/>
</dbReference>
<evidence type="ECO:0000259" key="5">
    <source>
        <dbReference type="PROSITE" id="PS51352"/>
    </source>
</evidence>
<dbReference type="InterPro" id="IPR013766">
    <property type="entry name" value="Thioredoxin_domain"/>
</dbReference>
<dbReference type="EMBL" id="BAABGY010000009">
    <property type="protein sequence ID" value="GAA4336172.1"/>
    <property type="molecule type" value="Genomic_DNA"/>
</dbReference>
<keyword evidence="4" id="KW-0676">Redox-active center</keyword>
<comment type="caution">
    <text evidence="6">The sequence shown here is derived from an EMBL/GenBank/DDBJ whole genome shotgun (WGS) entry which is preliminary data.</text>
</comment>
<dbReference type="PROSITE" id="PS51352">
    <property type="entry name" value="THIOREDOXIN_2"/>
    <property type="match status" value="1"/>
</dbReference>
<gene>
    <name evidence="6" type="ORF">GCM10023184_31320</name>
</gene>
<evidence type="ECO:0000313" key="6">
    <source>
        <dbReference type="EMBL" id="GAA4336172.1"/>
    </source>
</evidence>
<protein>
    <recommendedName>
        <fullName evidence="5">Thioredoxin domain-containing protein</fullName>
    </recommendedName>
</protein>
<evidence type="ECO:0000256" key="3">
    <source>
        <dbReference type="ARBA" id="ARBA00023157"/>
    </source>
</evidence>
<dbReference type="PANTHER" id="PTHR42852:SF6">
    <property type="entry name" value="THIOL:DISULFIDE INTERCHANGE PROTEIN DSBE"/>
    <property type="match status" value="1"/>
</dbReference>
<dbReference type="Pfam" id="PF00578">
    <property type="entry name" value="AhpC-TSA"/>
    <property type="match status" value="1"/>
</dbReference>
<keyword evidence="2" id="KW-0201">Cytochrome c-type biogenesis</keyword>
<comment type="subcellular location">
    <subcellularLocation>
        <location evidence="1">Cell envelope</location>
    </subcellularLocation>
</comment>
<dbReference type="CDD" id="cd02966">
    <property type="entry name" value="TlpA_like_family"/>
    <property type="match status" value="1"/>
</dbReference>
<keyword evidence="3" id="KW-1015">Disulfide bond</keyword>
<name>A0ABP8H991_9BACT</name>
<sequence length="355" mass="38912">MLEGTVPPSWNGRTVFLYYYPYNGAISQREDSCRVAGGRFRLRADLSEAVPGFVRVRGNGANGQRTTLIDTSFLLQPGPLRLRGNGNSGGLRISGGQGHAEYAFLKKLRDSFNQASNPVATRQSKAHALRDTATAQALLSELARLRAAHRARLLRFAEHHPGSLATLLAAGEFVSTTGNASPAQLQVFWEALPKDVMEAPSALKVGRALEAAAATTLGRPAPDFTQPDTLGLPVSLASFRGRWVLLQFWASWCKGCRLESPALVQAWKAYRDQNFTILSVSLDRPGQKDRWLAAIRQDGLNWNHVSDLRFWDNAVVKLYGIRAVPANILIDPQGRIVARNLEGPALGRKLAEVLR</sequence>
<accession>A0ABP8H991</accession>
<dbReference type="PANTHER" id="PTHR42852">
    <property type="entry name" value="THIOL:DISULFIDE INTERCHANGE PROTEIN DSBE"/>
    <property type="match status" value="1"/>
</dbReference>
<dbReference type="Gene3D" id="3.40.30.10">
    <property type="entry name" value="Glutaredoxin"/>
    <property type="match status" value="1"/>
</dbReference>
<keyword evidence="7" id="KW-1185">Reference proteome</keyword>
<dbReference type="InterPro" id="IPR050553">
    <property type="entry name" value="Thioredoxin_ResA/DsbE_sf"/>
</dbReference>
<organism evidence="6 7">
    <name type="scientific">Flaviaesturariibacter amylovorans</name>
    <dbReference type="NCBI Taxonomy" id="1084520"/>
    <lineage>
        <taxon>Bacteria</taxon>
        <taxon>Pseudomonadati</taxon>
        <taxon>Bacteroidota</taxon>
        <taxon>Chitinophagia</taxon>
        <taxon>Chitinophagales</taxon>
        <taxon>Chitinophagaceae</taxon>
        <taxon>Flaviaestuariibacter</taxon>
    </lineage>
</organism>
<evidence type="ECO:0000256" key="1">
    <source>
        <dbReference type="ARBA" id="ARBA00004196"/>
    </source>
</evidence>